<evidence type="ECO:0000313" key="4">
    <source>
        <dbReference type="Proteomes" id="UP000307706"/>
    </source>
</evidence>
<dbReference type="SUPFAM" id="SSF52402">
    <property type="entry name" value="Adenine nucleotide alpha hydrolases-like"/>
    <property type="match status" value="1"/>
</dbReference>
<protein>
    <submittedName>
        <fullName evidence="2">Uncharacterized protein</fullName>
    </submittedName>
</protein>
<dbReference type="Gene3D" id="3.40.50.620">
    <property type="entry name" value="HUPs"/>
    <property type="match status" value="1"/>
</dbReference>
<dbReference type="OrthoDB" id="2462219at2"/>
<name>A0A5S3XR74_9GAMM</name>
<comment type="caution">
    <text evidence="2">The sequence shown here is derived from an EMBL/GenBank/DDBJ whole genome shotgun (WGS) entry which is preliminary data.</text>
</comment>
<dbReference type="EMBL" id="PNCL01000050">
    <property type="protein sequence ID" value="TMP59076.1"/>
    <property type="molecule type" value="Genomic_DNA"/>
</dbReference>
<proteinExistence type="predicted"/>
<organism evidence="2 4">
    <name type="scientific">Pseudoalteromonas citrea</name>
    <dbReference type="NCBI Taxonomy" id="43655"/>
    <lineage>
        <taxon>Bacteria</taxon>
        <taxon>Pseudomonadati</taxon>
        <taxon>Pseudomonadota</taxon>
        <taxon>Gammaproteobacteria</taxon>
        <taxon>Alteromonadales</taxon>
        <taxon>Pseudoalteromonadaceae</taxon>
        <taxon>Pseudoalteromonas</taxon>
    </lineage>
</organism>
<dbReference type="Proteomes" id="UP000307706">
    <property type="component" value="Unassembled WGS sequence"/>
</dbReference>
<dbReference type="EMBL" id="PNCK01000016">
    <property type="protein sequence ID" value="TMP45697.1"/>
    <property type="molecule type" value="Genomic_DNA"/>
</dbReference>
<dbReference type="RefSeq" id="WP_138595081.1">
    <property type="nucleotide sequence ID" value="NZ_PNCK01000016.1"/>
</dbReference>
<dbReference type="Proteomes" id="UP000305730">
    <property type="component" value="Unassembled WGS sequence"/>
</dbReference>
<reference evidence="2 4" key="1">
    <citation type="submission" date="2017-12" db="EMBL/GenBank/DDBJ databases">
        <authorList>
            <person name="Paulsen S."/>
            <person name="Gram L.K."/>
        </authorList>
    </citation>
    <scope>NUCLEOTIDE SEQUENCE [LARGE SCALE GENOMIC DNA]</scope>
    <source>
        <strain evidence="2 4">S2231</strain>
        <strain evidence="1">S2233</strain>
    </source>
</reference>
<evidence type="ECO:0000313" key="3">
    <source>
        <dbReference type="Proteomes" id="UP000305730"/>
    </source>
</evidence>
<evidence type="ECO:0000313" key="2">
    <source>
        <dbReference type="EMBL" id="TMP59076.1"/>
    </source>
</evidence>
<evidence type="ECO:0000313" key="1">
    <source>
        <dbReference type="EMBL" id="TMP45697.1"/>
    </source>
</evidence>
<gene>
    <name evidence="2" type="ORF">CWB96_10965</name>
    <name evidence="1" type="ORF">CWB97_03610</name>
</gene>
<dbReference type="InterPro" id="IPR014729">
    <property type="entry name" value="Rossmann-like_a/b/a_fold"/>
</dbReference>
<reference evidence="2" key="3">
    <citation type="submission" date="2019-09" db="EMBL/GenBank/DDBJ databases">
        <title>Co-occurence of chitin degradation, pigmentation and bioactivity in marine Pseudoalteromonas.</title>
        <authorList>
            <person name="Sonnenschein E.C."/>
            <person name="Bech P.K."/>
        </authorList>
    </citation>
    <scope>NUCLEOTIDE SEQUENCE</scope>
    <source>
        <strain evidence="2">S2231</strain>
        <strain evidence="1">S2233</strain>
    </source>
</reference>
<reference evidence="3 4" key="2">
    <citation type="submission" date="2019-06" db="EMBL/GenBank/DDBJ databases">
        <title>Co-occurence of chitin degradation, pigmentation and bioactivity in marine Pseudoalteromonas.</title>
        <authorList>
            <person name="Sonnenschein E.C."/>
            <person name="Bech P.K."/>
        </authorList>
    </citation>
    <scope>NUCLEOTIDE SEQUENCE [LARGE SCALE GENOMIC DNA]</scope>
    <source>
        <strain evidence="4">S2231</strain>
        <strain evidence="3">S2233</strain>
    </source>
</reference>
<keyword evidence="3" id="KW-1185">Reference proteome</keyword>
<accession>A0A5S3XR74</accession>
<dbReference type="AlphaFoldDB" id="A0A5S3XR74"/>
<sequence>MNLSDYKFAKQFFILERITAPASFSDWLVHDLGDGRVLHTHPRLEVTKEKHGKSTILCLGHIVDPYYPERSNKDVLANLLAETAKKSCFFTELETQMYSLGGRWLMLAVHDSGLRIYPDAAGLKPAFYLDDAKKGLIAASQPALLEALGLGKQNKNALDEFKKCNHARSWPIGVIPYNSEIKQLTPNHYFDAKKSKSIRFWHGKETVHDNIDEVAKRLTIILKGTVKALTLRRPCTLSLSGGYDSRMLFSCALEHLEQLNFFTTVSDYSPECDIVIPEKLAAQYDLRHRFTKKDLSQEQKQALVVLAENVGNMYYDRSIENIFAFHDAVGEGFHLPGSVSEISRCYYSPYGKRVLPLTPKRVARYAGFKNNPYAEEGFAQWLAALPDNLVHDKMDMLYWEHRLGIWSSCGLTYREGVIEQIPPMNNREYMTLALSADMKDRLPPHNLIREVIKNNAPELLQYAFNDEKERPLLNQFPKIKYVKERLLRWR</sequence>